<gene>
    <name evidence="1" type="ORF">C5Q96_05225</name>
</gene>
<dbReference type="Proteomes" id="UP000237883">
    <property type="component" value="Chromosome"/>
</dbReference>
<accession>A0A2S0L4S0</accession>
<reference evidence="2" key="1">
    <citation type="submission" date="2018-02" db="EMBL/GenBank/DDBJ databases">
        <authorList>
            <person name="Holder M.E."/>
            <person name="Ajami N.J."/>
            <person name="Petrosino J.F."/>
        </authorList>
    </citation>
    <scope>NUCLEOTIDE SEQUENCE [LARGE SCALE GENOMIC DNA]</scope>
    <source>
        <strain evidence="2">CCUG 47132</strain>
    </source>
</reference>
<dbReference type="AlphaFoldDB" id="A0A2S0L4S0"/>
<dbReference type="KEGG" id="mdv:C5Q96_05225"/>
<sequence length="68" mass="8028">MLVRKLKELGYWDGLVKTYHESGKNAMLKALNNLINNNHDLSFAFNAQAHDLCKDYIVYLMERNKKER</sequence>
<protein>
    <submittedName>
        <fullName evidence="1">Uncharacterized protein</fullName>
    </submittedName>
</protein>
<organism evidence="1 2">
    <name type="scientific">Mogibacterium diversum</name>
    <dbReference type="NCBI Taxonomy" id="114527"/>
    <lineage>
        <taxon>Bacteria</taxon>
        <taxon>Bacillati</taxon>
        <taxon>Bacillota</taxon>
        <taxon>Clostridia</taxon>
        <taxon>Peptostreptococcales</taxon>
        <taxon>Anaerovoracaceae</taxon>
        <taxon>Mogibacterium</taxon>
    </lineage>
</organism>
<name>A0A2S0L4S0_9FIRM</name>
<keyword evidence="2" id="KW-1185">Reference proteome</keyword>
<proteinExistence type="predicted"/>
<dbReference type="EMBL" id="CP027228">
    <property type="protein sequence ID" value="AVM48279.1"/>
    <property type="molecule type" value="Genomic_DNA"/>
</dbReference>
<dbReference type="RefSeq" id="WP_106057352.1">
    <property type="nucleotide sequence ID" value="NZ_CP027228.1"/>
</dbReference>
<dbReference type="GeneID" id="78391661"/>
<evidence type="ECO:0000313" key="2">
    <source>
        <dbReference type="Proteomes" id="UP000237883"/>
    </source>
</evidence>
<evidence type="ECO:0000313" key="1">
    <source>
        <dbReference type="EMBL" id="AVM48279.1"/>
    </source>
</evidence>